<sequence>MHATDDVGQPTPEKEDEQVFLRALQFSCSAVFPMVLKVAIELQLLEIILTAGPEKAMSPEEIAARLPTQNPQAPIWVDRILRLLSTNSIVGCTVESGADGRPSRKYTMTPISKFFTKNHDRSIVNMFLLHHDKVFMDLWHHVKDSVLDGSEPVMAAYGMSSFEYQGTDPRFNKVFNEAMQSHSTITISRLLRTYGGFDDVEVLVDVGGGVGTTLGMITARHPRIKGINFDLSHVISEAQPLPGVEHVSGDMFEAVPRGDAIFLKLILHDWSDENCVKLLKNCWKALPEKGKVIVVECVLPAVPEPTPRAQGIFQLDLCMATYNIGGKENGGGVPRLGKGRWVYRIQSSSFVCRHYEVSPPSPPPLGIDATSKMQANKDVPRLAPKEEQEEEDAAYVRALQFTAGTVLAMVLKVALELELFEVIVTAGPGNAMSPEEIAAQLPTQNPQAPIWVDRVLRLLAANSIVGCTVESGADGRLSRKYSMAPISKFFTKSHDSSFASVVLLGTDKVYMDVWPHVKDSVLHGGNPAMAAYGMTAFEYQGTDPRFNKVFNEAMQSHSTMMVNQLLRTYRGFDGVEVLVDVGGGVGTTLGMITARHPTSRASTSTSHTSSPTQNLCQECSTLTETCSKLFPGEMPYSSSVRVMRLFFSGMQWILHDWSDEHCAKLLKNCWKALPEKGKVIVMECILPVVPEPSIVTQSVYPLDVCMSAYYVGQRENGGGVPGFSKGRRLFRIQCYSCVFRNVRHGIHQGWCAADDQREIEVDALDVRMRGGDHVERGVGPVDEHIDVVEAAVVLQQLLDQDGGVVPVMRVIMMTECEPTSYAAQ</sequence>
<name>A0A9E7F5E2_9LILI</name>
<dbReference type="AlphaFoldDB" id="A0A9E7F5E2"/>
<evidence type="ECO:0000256" key="1">
    <source>
        <dbReference type="ARBA" id="ARBA00022603"/>
    </source>
</evidence>
<accession>A0A9E7F5E2</accession>
<keyword evidence="7" id="KW-1185">Reference proteome</keyword>
<dbReference type="FunFam" id="1.10.10.10:FF:000357">
    <property type="entry name" value="Caffeic acid 3-O-methyltransferase"/>
    <property type="match status" value="2"/>
</dbReference>
<keyword evidence="1" id="KW-0489">Methyltransferase</keyword>
<dbReference type="InterPro" id="IPR029063">
    <property type="entry name" value="SAM-dependent_MTases_sf"/>
</dbReference>
<dbReference type="InterPro" id="IPR012967">
    <property type="entry name" value="COMT_dimerisation"/>
</dbReference>
<feature type="domain" description="O-methyltransferase dimerisation" evidence="5">
    <location>
        <begin position="400"/>
        <end position="493"/>
    </location>
</feature>
<feature type="domain" description="O-methyltransferase dimerisation" evidence="5">
    <location>
        <begin position="25"/>
        <end position="117"/>
    </location>
</feature>
<organism evidence="6 7">
    <name type="scientific">Musa troglodytarum</name>
    <name type="common">fe'i banana</name>
    <dbReference type="NCBI Taxonomy" id="320322"/>
    <lineage>
        <taxon>Eukaryota</taxon>
        <taxon>Viridiplantae</taxon>
        <taxon>Streptophyta</taxon>
        <taxon>Embryophyta</taxon>
        <taxon>Tracheophyta</taxon>
        <taxon>Spermatophyta</taxon>
        <taxon>Magnoliopsida</taxon>
        <taxon>Liliopsida</taxon>
        <taxon>Zingiberales</taxon>
        <taxon>Musaceae</taxon>
        <taxon>Musa</taxon>
    </lineage>
</organism>
<feature type="domain" description="O-methyltransferase C-terminal" evidence="4">
    <location>
        <begin position="139"/>
        <end position="327"/>
    </location>
</feature>
<evidence type="ECO:0000313" key="6">
    <source>
        <dbReference type="EMBL" id="URD87678.1"/>
    </source>
</evidence>
<dbReference type="SUPFAM" id="SSF46785">
    <property type="entry name" value="Winged helix' DNA-binding domain"/>
    <property type="match status" value="2"/>
</dbReference>
<dbReference type="Proteomes" id="UP001055439">
    <property type="component" value="Chromosome 2"/>
</dbReference>
<evidence type="ECO:0000256" key="3">
    <source>
        <dbReference type="ARBA" id="ARBA00022691"/>
    </source>
</evidence>
<keyword evidence="3" id="KW-0949">S-adenosyl-L-methionine</keyword>
<dbReference type="InterPro" id="IPR001077">
    <property type="entry name" value="COMT_C"/>
</dbReference>
<dbReference type="Pfam" id="PF00891">
    <property type="entry name" value="Methyltransf_2"/>
    <property type="match status" value="2"/>
</dbReference>
<dbReference type="EMBL" id="CP097504">
    <property type="protein sequence ID" value="URD87678.1"/>
    <property type="molecule type" value="Genomic_DNA"/>
</dbReference>
<keyword evidence="2" id="KW-0808">Transferase</keyword>
<protein>
    <submittedName>
        <fullName evidence="6">Caffeic acid</fullName>
    </submittedName>
</protein>
<dbReference type="GO" id="GO:0046983">
    <property type="term" value="F:protein dimerization activity"/>
    <property type="evidence" value="ECO:0007669"/>
    <property type="project" value="InterPro"/>
</dbReference>
<evidence type="ECO:0000259" key="4">
    <source>
        <dbReference type="Pfam" id="PF00891"/>
    </source>
</evidence>
<dbReference type="InterPro" id="IPR036390">
    <property type="entry name" value="WH_DNA-bd_sf"/>
</dbReference>
<dbReference type="InterPro" id="IPR016461">
    <property type="entry name" value="COMT-like"/>
</dbReference>
<reference evidence="6" key="1">
    <citation type="submission" date="2022-05" db="EMBL/GenBank/DDBJ databases">
        <title>The Musa troglodytarum L. genome provides insights into the mechanism of non-climacteric behaviour and enrichment of carotenoids.</title>
        <authorList>
            <person name="Wang J."/>
        </authorList>
    </citation>
    <scope>NUCLEOTIDE SEQUENCE</scope>
    <source>
        <tissue evidence="6">Leaf</tissue>
    </source>
</reference>
<dbReference type="GO" id="GO:0032259">
    <property type="term" value="P:methylation"/>
    <property type="evidence" value="ECO:0007669"/>
    <property type="project" value="UniProtKB-KW"/>
</dbReference>
<feature type="domain" description="O-methyltransferase C-terminal" evidence="4">
    <location>
        <begin position="514"/>
        <end position="712"/>
    </location>
</feature>
<gene>
    <name evidence="6" type="ORF">MUK42_26947</name>
</gene>
<dbReference type="GO" id="GO:0008171">
    <property type="term" value="F:O-methyltransferase activity"/>
    <property type="evidence" value="ECO:0007669"/>
    <property type="project" value="InterPro"/>
</dbReference>
<dbReference type="PANTHER" id="PTHR11746">
    <property type="entry name" value="O-METHYLTRANSFERASE"/>
    <property type="match status" value="1"/>
</dbReference>
<proteinExistence type="predicted"/>
<dbReference type="Pfam" id="PF08100">
    <property type="entry name" value="Dimerisation"/>
    <property type="match status" value="2"/>
</dbReference>
<evidence type="ECO:0000259" key="5">
    <source>
        <dbReference type="Pfam" id="PF08100"/>
    </source>
</evidence>
<dbReference type="SUPFAM" id="SSF53335">
    <property type="entry name" value="S-adenosyl-L-methionine-dependent methyltransferases"/>
    <property type="match status" value="2"/>
</dbReference>
<evidence type="ECO:0000256" key="2">
    <source>
        <dbReference type="ARBA" id="ARBA00022679"/>
    </source>
</evidence>
<dbReference type="Gene3D" id="1.10.10.10">
    <property type="entry name" value="Winged helix-like DNA-binding domain superfamily/Winged helix DNA-binding domain"/>
    <property type="match status" value="2"/>
</dbReference>
<evidence type="ECO:0000313" key="7">
    <source>
        <dbReference type="Proteomes" id="UP001055439"/>
    </source>
</evidence>
<dbReference type="Gene3D" id="3.40.50.150">
    <property type="entry name" value="Vaccinia Virus protein VP39"/>
    <property type="match status" value="2"/>
</dbReference>
<dbReference type="InterPro" id="IPR036388">
    <property type="entry name" value="WH-like_DNA-bd_sf"/>
</dbReference>
<dbReference type="OrthoDB" id="1606438at2759"/>